<protein>
    <submittedName>
        <fullName evidence="4">Extracellular solute-binding protein</fullName>
    </submittedName>
</protein>
<comment type="similarity">
    <text evidence="1">Belongs to the bacterial solute-binding protein 3 family.</text>
</comment>
<feature type="domain" description="Solute-binding protein family 3/N-terminal" evidence="3">
    <location>
        <begin position="39"/>
        <end position="254"/>
    </location>
</feature>
<comment type="caution">
    <text evidence="4">The sequence shown here is derived from an EMBL/GenBank/DDBJ whole genome shotgun (WGS) entry which is preliminary data.</text>
</comment>
<dbReference type="Proteomes" id="UP000023775">
    <property type="component" value="Unassembled WGS sequence"/>
</dbReference>
<accession>N9VGD8</accession>
<gene>
    <name evidence="4" type="ORF">G114_17135</name>
</gene>
<dbReference type="Gene3D" id="3.40.190.10">
    <property type="entry name" value="Periplasmic binding protein-like II"/>
    <property type="match status" value="2"/>
</dbReference>
<keyword evidence="5" id="KW-1185">Reference proteome</keyword>
<dbReference type="PANTHER" id="PTHR35936:SF35">
    <property type="entry name" value="L-CYSTINE-BINDING PROTEIN TCYJ"/>
    <property type="match status" value="1"/>
</dbReference>
<dbReference type="AlphaFoldDB" id="N9VGD8"/>
<dbReference type="EMBL" id="APVG01000060">
    <property type="protein sequence ID" value="ENY70678.1"/>
    <property type="molecule type" value="Genomic_DNA"/>
</dbReference>
<name>N9VGD8_9GAMM</name>
<evidence type="ECO:0000256" key="1">
    <source>
        <dbReference type="ARBA" id="ARBA00010333"/>
    </source>
</evidence>
<sequence>MPTLLYTFSTAQSRHHTTMRRLTALLLLLALPCYGAAPLKIGWSPWPPFQYEDHRQRLTGIDIELTRSVLERLGREYRFVSMPWARSLHALQYSEIDVAMGARYLPERARLFDYSEPYRYSDLVLLLRSEEQEKWRSLTDYREFCRQGAMSGARLRGVKILGQLPCPALQRFRQENSDDRLLLLLLSHRVDGIIMERHNASALLRETPGKMSQVHCQLLLERTPVHLIFTKGRMGKEGLKQINLLIEQQREEGTSSSPCTLME</sequence>
<organism evidence="4 5">
    <name type="scientific">Aeromonas diversa CDC 2478-85</name>
    <dbReference type="NCBI Taxonomy" id="1268237"/>
    <lineage>
        <taxon>Bacteria</taxon>
        <taxon>Pseudomonadati</taxon>
        <taxon>Pseudomonadota</taxon>
        <taxon>Gammaproteobacteria</taxon>
        <taxon>Aeromonadales</taxon>
        <taxon>Aeromonadaceae</taxon>
        <taxon>Aeromonas</taxon>
    </lineage>
</organism>
<evidence type="ECO:0000259" key="3">
    <source>
        <dbReference type="Pfam" id="PF00497"/>
    </source>
</evidence>
<dbReference type="InterPro" id="IPR001638">
    <property type="entry name" value="Solute-binding_3/MltF_N"/>
</dbReference>
<dbReference type="SUPFAM" id="SSF53850">
    <property type="entry name" value="Periplasmic binding protein-like II"/>
    <property type="match status" value="1"/>
</dbReference>
<keyword evidence="2" id="KW-0732">Signal</keyword>
<reference evidence="4 5" key="1">
    <citation type="journal article" date="2013" name="Genome Announc.">
        <title>Draft Genome Sequence of the Aeromonas diversa Type Strain.</title>
        <authorList>
            <person name="Farfan M."/>
            <person name="Spataro N."/>
            <person name="Sanglas A."/>
            <person name="Albarral V."/>
            <person name="Loren J.G."/>
            <person name="Bosch E."/>
            <person name="Fuste M.C."/>
        </authorList>
    </citation>
    <scope>NUCLEOTIDE SEQUENCE [LARGE SCALE GENOMIC DNA]</scope>
    <source>
        <strain evidence="4 5">2478-85</strain>
    </source>
</reference>
<dbReference type="eggNOG" id="COG0834">
    <property type="taxonomic scope" value="Bacteria"/>
</dbReference>
<dbReference type="PANTHER" id="PTHR35936">
    <property type="entry name" value="MEMBRANE-BOUND LYTIC MUREIN TRANSGLYCOSYLASE F"/>
    <property type="match status" value="1"/>
</dbReference>
<evidence type="ECO:0000313" key="4">
    <source>
        <dbReference type="EMBL" id="ENY70678.1"/>
    </source>
</evidence>
<dbReference type="PATRIC" id="fig|1268237.3.peg.3363"/>
<proteinExistence type="inferred from homology"/>
<evidence type="ECO:0000313" key="5">
    <source>
        <dbReference type="Proteomes" id="UP000023775"/>
    </source>
</evidence>
<evidence type="ECO:0000256" key="2">
    <source>
        <dbReference type="ARBA" id="ARBA00022729"/>
    </source>
</evidence>
<dbReference type="Pfam" id="PF00497">
    <property type="entry name" value="SBP_bac_3"/>
    <property type="match status" value="1"/>
</dbReference>